<gene>
    <name evidence="2" type="ORF">Tci_000030</name>
</gene>
<feature type="region of interest" description="Disordered" evidence="1">
    <location>
        <begin position="448"/>
        <end position="502"/>
    </location>
</feature>
<organism evidence="2">
    <name type="scientific">Tanacetum cinerariifolium</name>
    <name type="common">Dalmatian daisy</name>
    <name type="synonym">Chrysanthemum cinerariifolium</name>
    <dbReference type="NCBI Taxonomy" id="118510"/>
    <lineage>
        <taxon>Eukaryota</taxon>
        <taxon>Viridiplantae</taxon>
        <taxon>Streptophyta</taxon>
        <taxon>Embryophyta</taxon>
        <taxon>Tracheophyta</taxon>
        <taxon>Spermatophyta</taxon>
        <taxon>Magnoliopsida</taxon>
        <taxon>eudicotyledons</taxon>
        <taxon>Gunneridae</taxon>
        <taxon>Pentapetalae</taxon>
        <taxon>asterids</taxon>
        <taxon>campanulids</taxon>
        <taxon>Asterales</taxon>
        <taxon>Asteraceae</taxon>
        <taxon>Asteroideae</taxon>
        <taxon>Anthemideae</taxon>
        <taxon>Anthemidinae</taxon>
        <taxon>Tanacetum</taxon>
    </lineage>
</organism>
<comment type="caution">
    <text evidence="2">The sequence shown here is derived from an EMBL/GenBank/DDBJ whole genome shotgun (WGS) entry which is preliminary data.</text>
</comment>
<feature type="compositionally biased region" description="Gly residues" evidence="1">
    <location>
        <begin position="275"/>
        <end position="284"/>
    </location>
</feature>
<feature type="compositionally biased region" description="Basic and acidic residues" evidence="1">
    <location>
        <begin position="464"/>
        <end position="474"/>
    </location>
</feature>
<feature type="compositionally biased region" description="Basic residues" evidence="1">
    <location>
        <begin position="393"/>
        <end position="415"/>
    </location>
</feature>
<dbReference type="AlphaFoldDB" id="A0A699GDV6"/>
<sequence length="502" mass="53367">MVQQWARTQFAQRCVRDELARTHHVFAVLRRCDADRPQAGFFRRAQGRFAGVDGDGVRWLHAHGMQGARERTGAGGRVETGAARDHREQAVDVRAEGVGQQRGSGSCRQVGHDADLAAVGDGVVDQRQRRRQRLRTCGGRAAWMARAFPWAATALRSARGVHATDRPALANAALQAARCSASVSNSTPSRPRKITSMLMANLAKQFADPGGAARERVARGRRHARHAAGHFAATAHAGRDHGDRAHAQGGPQHPAHGGRRSDGGIFRAHPAPVGAGRGRTGGAAGRHQRHAAHRRGHHRRASAAAVAGAVYDEAPRRAPETASGQPRGSHQHAGAARDRPGHHGHAAARAAHQRGPLRAPSDGVRGQSHAPADEEEKSHAHRHPGGQPDGARARFRHPHGRRAAAARRRPHARFRLRGVEQRGDQAHGVGRAGTGLFVGARVRAGIRIGPAGHPAHGRTRGGRRLADHAPDRPADPQGGGVVPGLRHRKGPGPGGARTGKRL</sequence>
<protein>
    <submittedName>
        <fullName evidence="2">Uncharacterized protein</fullName>
    </submittedName>
</protein>
<evidence type="ECO:0000313" key="2">
    <source>
        <dbReference type="EMBL" id="GEU28052.1"/>
    </source>
</evidence>
<reference evidence="2" key="1">
    <citation type="journal article" date="2019" name="Sci. Rep.">
        <title>Draft genome of Tanacetum cinerariifolium, the natural source of mosquito coil.</title>
        <authorList>
            <person name="Yamashiro T."/>
            <person name="Shiraishi A."/>
            <person name="Satake H."/>
            <person name="Nakayama K."/>
        </authorList>
    </citation>
    <scope>NUCLEOTIDE SEQUENCE</scope>
</reference>
<name>A0A699GDV6_TANCI</name>
<feature type="region of interest" description="Disordered" evidence="1">
    <location>
        <begin position="235"/>
        <end position="415"/>
    </location>
</feature>
<feature type="compositionally biased region" description="Basic and acidic residues" evidence="1">
    <location>
        <begin position="237"/>
        <end position="246"/>
    </location>
</feature>
<accession>A0A699GDV6</accession>
<feature type="compositionally biased region" description="Basic residues" evidence="1">
    <location>
        <begin position="286"/>
        <end position="301"/>
    </location>
</feature>
<feature type="compositionally biased region" description="Gly residues" evidence="1">
    <location>
        <begin position="491"/>
        <end position="502"/>
    </location>
</feature>
<evidence type="ECO:0000256" key="1">
    <source>
        <dbReference type="SAM" id="MobiDB-lite"/>
    </source>
</evidence>
<dbReference type="EMBL" id="BKCJ010000001">
    <property type="protein sequence ID" value="GEU28052.1"/>
    <property type="molecule type" value="Genomic_DNA"/>
</dbReference>
<proteinExistence type="predicted"/>